<dbReference type="RefSeq" id="WP_090079571.1">
    <property type="nucleotide sequence ID" value="NZ_FOQT01000002.1"/>
</dbReference>
<evidence type="ECO:0000256" key="3">
    <source>
        <dbReference type="ARBA" id="ARBA00022475"/>
    </source>
</evidence>
<feature type="transmembrane region" description="Helical" evidence="9">
    <location>
        <begin position="6"/>
        <end position="32"/>
    </location>
</feature>
<dbReference type="SUPFAM" id="SSF56317">
    <property type="entry name" value="Carbon-nitrogen hydrolase"/>
    <property type="match status" value="1"/>
</dbReference>
<dbReference type="InterPro" id="IPR036526">
    <property type="entry name" value="C-N_Hydrolase_sf"/>
</dbReference>
<dbReference type="AlphaFoldDB" id="A0A1I3FT19"/>
<dbReference type="Pfam" id="PF00795">
    <property type="entry name" value="CN_hydrolase"/>
    <property type="match status" value="1"/>
</dbReference>
<feature type="transmembrane region" description="Helical" evidence="9">
    <location>
        <begin position="86"/>
        <end position="106"/>
    </location>
</feature>
<dbReference type="OrthoDB" id="9804277at2"/>
<feature type="transmembrane region" description="Helical" evidence="9">
    <location>
        <begin position="52"/>
        <end position="74"/>
    </location>
</feature>
<evidence type="ECO:0000256" key="4">
    <source>
        <dbReference type="ARBA" id="ARBA00022679"/>
    </source>
</evidence>
<proteinExistence type="inferred from homology"/>
<dbReference type="NCBIfam" id="TIGR00546">
    <property type="entry name" value="lnt"/>
    <property type="match status" value="1"/>
</dbReference>
<evidence type="ECO:0000256" key="7">
    <source>
        <dbReference type="ARBA" id="ARBA00023136"/>
    </source>
</evidence>
<organism evidence="11 12">
    <name type="scientific">Halpernia frigidisoli</name>
    <dbReference type="NCBI Taxonomy" id="1125876"/>
    <lineage>
        <taxon>Bacteria</taxon>
        <taxon>Pseudomonadati</taxon>
        <taxon>Bacteroidota</taxon>
        <taxon>Flavobacteriia</taxon>
        <taxon>Flavobacteriales</taxon>
        <taxon>Weeksellaceae</taxon>
        <taxon>Chryseobacterium group</taxon>
        <taxon>Halpernia</taxon>
    </lineage>
</organism>
<comment type="function">
    <text evidence="9">Catalyzes the phospholipid dependent N-acylation of the N-terminal cysteine of apolipoprotein, the last step in lipoprotein maturation.</text>
</comment>
<protein>
    <recommendedName>
        <fullName evidence="9">Apolipoprotein N-acyltransferase</fullName>
        <shortName evidence="9">ALP N-acyltransferase</shortName>
        <ecNumber evidence="9">2.3.1.269</ecNumber>
    </recommendedName>
</protein>
<gene>
    <name evidence="9" type="primary">lnt</name>
    <name evidence="11" type="ORF">SAMN05443292_1603</name>
</gene>
<dbReference type="InterPro" id="IPR045378">
    <property type="entry name" value="LNT_N"/>
</dbReference>
<dbReference type="PROSITE" id="PS50263">
    <property type="entry name" value="CN_HYDROLASE"/>
    <property type="match status" value="1"/>
</dbReference>
<dbReference type="UniPathway" id="UPA00666"/>
<evidence type="ECO:0000256" key="8">
    <source>
        <dbReference type="ARBA" id="ARBA00023315"/>
    </source>
</evidence>
<dbReference type="GO" id="GO:0016410">
    <property type="term" value="F:N-acyltransferase activity"/>
    <property type="evidence" value="ECO:0007669"/>
    <property type="project" value="UniProtKB-UniRule"/>
</dbReference>
<evidence type="ECO:0000256" key="5">
    <source>
        <dbReference type="ARBA" id="ARBA00022692"/>
    </source>
</evidence>
<keyword evidence="6 9" id="KW-1133">Transmembrane helix</keyword>
<dbReference type="GO" id="GO:0005886">
    <property type="term" value="C:plasma membrane"/>
    <property type="evidence" value="ECO:0007669"/>
    <property type="project" value="UniProtKB-SubCell"/>
</dbReference>
<dbReference type="InterPro" id="IPR004563">
    <property type="entry name" value="Apolipo_AcylTrfase"/>
</dbReference>
<dbReference type="PANTHER" id="PTHR38686:SF1">
    <property type="entry name" value="APOLIPOPROTEIN N-ACYLTRANSFERASE"/>
    <property type="match status" value="1"/>
</dbReference>
<reference evidence="11 12" key="1">
    <citation type="submission" date="2016-10" db="EMBL/GenBank/DDBJ databases">
        <authorList>
            <person name="de Groot N.N."/>
        </authorList>
    </citation>
    <scope>NUCLEOTIDE SEQUENCE [LARGE SCALE GENOMIC DNA]</scope>
    <source>
        <strain evidence="11 12">DSM 26000</strain>
    </source>
</reference>
<dbReference type="CDD" id="cd07571">
    <property type="entry name" value="ALP_N-acyl_transferase"/>
    <property type="match status" value="1"/>
</dbReference>
<keyword evidence="4 9" id="KW-0808">Transferase</keyword>
<dbReference type="InterPro" id="IPR003010">
    <property type="entry name" value="C-N_Hydrolase"/>
</dbReference>
<accession>A0A1I3FT19</accession>
<feature type="transmembrane region" description="Helical" evidence="9">
    <location>
        <begin position="516"/>
        <end position="534"/>
    </location>
</feature>
<keyword evidence="11" id="KW-0449">Lipoprotein</keyword>
<dbReference type="Gene3D" id="3.60.110.10">
    <property type="entry name" value="Carbon-nitrogen hydrolase"/>
    <property type="match status" value="1"/>
</dbReference>
<feature type="transmembrane region" description="Helical" evidence="9">
    <location>
        <begin position="194"/>
        <end position="214"/>
    </location>
</feature>
<comment type="catalytic activity">
    <reaction evidence="9">
        <text>N-terminal S-1,2-diacyl-sn-glyceryl-L-cysteinyl-[lipoprotein] + a glycerophospholipid = N-acyl-S-1,2-diacyl-sn-glyceryl-L-cysteinyl-[lipoprotein] + a 2-acyl-sn-glycero-3-phospholipid + H(+)</text>
        <dbReference type="Rhea" id="RHEA:48228"/>
        <dbReference type="Rhea" id="RHEA-COMP:14681"/>
        <dbReference type="Rhea" id="RHEA-COMP:14684"/>
        <dbReference type="ChEBI" id="CHEBI:15378"/>
        <dbReference type="ChEBI" id="CHEBI:136912"/>
        <dbReference type="ChEBI" id="CHEBI:140656"/>
        <dbReference type="ChEBI" id="CHEBI:140657"/>
        <dbReference type="ChEBI" id="CHEBI:140660"/>
        <dbReference type="EC" id="2.3.1.269"/>
    </reaction>
</comment>
<dbReference type="EC" id="2.3.1.269" evidence="9"/>
<dbReference type="PANTHER" id="PTHR38686">
    <property type="entry name" value="APOLIPOPROTEIN N-ACYLTRANSFERASE"/>
    <property type="match status" value="1"/>
</dbReference>
<dbReference type="Pfam" id="PF20154">
    <property type="entry name" value="LNT_N"/>
    <property type="match status" value="1"/>
</dbReference>
<feature type="domain" description="CN hydrolase" evidence="10">
    <location>
        <begin position="225"/>
        <end position="503"/>
    </location>
</feature>
<feature type="transmembrane region" description="Helical" evidence="9">
    <location>
        <begin position="113"/>
        <end position="129"/>
    </location>
</feature>
<dbReference type="GO" id="GO:0042158">
    <property type="term" value="P:lipoprotein biosynthetic process"/>
    <property type="evidence" value="ECO:0007669"/>
    <property type="project" value="UniProtKB-UniRule"/>
</dbReference>
<evidence type="ECO:0000256" key="9">
    <source>
        <dbReference type="HAMAP-Rule" id="MF_01148"/>
    </source>
</evidence>
<keyword evidence="12" id="KW-1185">Reference proteome</keyword>
<keyword evidence="8 9" id="KW-0012">Acyltransferase</keyword>
<dbReference type="STRING" id="1125876.SAMN05443292_1603"/>
<evidence type="ECO:0000259" key="10">
    <source>
        <dbReference type="PROSITE" id="PS50263"/>
    </source>
</evidence>
<keyword evidence="7 9" id="KW-0472">Membrane</keyword>
<dbReference type="Proteomes" id="UP000198931">
    <property type="component" value="Unassembled WGS sequence"/>
</dbReference>
<name>A0A1I3FT19_9FLAO</name>
<keyword evidence="5 9" id="KW-0812">Transmembrane</keyword>
<dbReference type="HAMAP" id="MF_01148">
    <property type="entry name" value="Lnt"/>
    <property type="match status" value="1"/>
</dbReference>
<evidence type="ECO:0000313" key="11">
    <source>
        <dbReference type="EMBL" id="SFI14222.1"/>
    </source>
</evidence>
<comment type="pathway">
    <text evidence="9">Protein modification; lipoprotein biosynthesis (N-acyl transfer).</text>
</comment>
<evidence type="ECO:0000256" key="1">
    <source>
        <dbReference type="ARBA" id="ARBA00004651"/>
    </source>
</evidence>
<keyword evidence="3 9" id="KW-1003">Cell membrane</keyword>
<comment type="similarity">
    <text evidence="2 9">Belongs to the CN hydrolase family. Apolipoprotein N-acyltransferase subfamily.</text>
</comment>
<dbReference type="EMBL" id="FOQT01000002">
    <property type="protein sequence ID" value="SFI14222.1"/>
    <property type="molecule type" value="Genomic_DNA"/>
</dbReference>
<evidence type="ECO:0000256" key="6">
    <source>
        <dbReference type="ARBA" id="ARBA00022989"/>
    </source>
</evidence>
<feature type="transmembrane region" description="Helical" evidence="9">
    <location>
        <begin position="162"/>
        <end position="182"/>
    </location>
</feature>
<evidence type="ECO:0000313" key="12">
    <source>
        <dbReference type="Proteomes" id="UP000198931"/>
    </source>
</evidence>
<sequence>MKYIVLSLISAVLLSLSWPTYGIPFFIFFAFVPLLIMEHEISKFSKIKRKPLVVFGLSYLAFMIWNIVTTGWLYNALNPDGSHSLMAAIFPVLFNSALMSITFLIYHKYKNAAGTYFGLVFFVVIWMAMEKLTLEWEFSWPWLNLGNAFADYPKVIQWYDTIGATGGSFWILLINVFAFYTLRIWEAGRKPKDLFKNLAILGAIIFIPIIISFIKYENFNEKPIGKANVVLLQPDLDPYNEKYTVDSIQILKDLLKIAEVKPGAKVDYFIAPETALPGYGSISENGFQQSLLLNNVKDFIKNTPNSIFVTGISSHKVYPNEESKSETAYLTPQGFYVDSFNSAIQIMPDKNVEVYHKAKLVPGVEMFPYINYLKPILGNAMIDLGGTTASLGMDKTRKVFTNPFNKGKLAPIVCYESIYGDYVTEYVRNGANFLAIMSNDSWWANSLGHKQLMAYARLRAVENHREIARAANSGISAHINARGDVLEDTFYGDITALPATVQLYNNLTFYSRTGDLASRICIFALGFLVIYYYGEKWLARKK</sequence>
<comment type="subcellular location">
    <subcellularLocation>
        <location evidence="1 9">Cell membrane</location>
        <topology evidence="1 9">Multi-pass membrane protein</topology>
    </subcellularLocation>
</comment>
<evidence type="ECO:0000256" key="2">
    <source>
        <dbReference type="ARBA" id="ARBA00010065"/>
    </source>
</evidence>